<accession>A0A7V5LIT4</accession>
<dbReference type="Pfam" id="PF19572">
    <property type="entry name" value="PorV"/>
    <property type="match status" value="1"/>
</dbReference>
<dbReference type="AlphaFoldDB" id="A0A7V5LIT4"/>
<dbReference type="EMBL" id="DRTD01000235">
    <property type="protein sequence ID" value="HHE54776.1"/>
    <property type="molecule type" value="Genomic_DNA"/>
</dbReference>
<evidence type="ECO:0000313" key="2">
    <source>
        <dbReference type="EMBL" id="HHE54776.1"/>
    </source>
</evidence>
<sequence length="139" mass="14996">MKQIKIVLTLLFITQLVFGQYSKDVSNVGTTAAPFLEIGVGARAIGMGGAFVATANDVSAMYWNPAGLADLKTVQAIFVHTDWLVDITFDYAGMVFPLARFGTLGLNLTALNMGEMKVRTIDHPEGTGEYFDARDMALG</sequence>
<dbReference type="Gene3D" id="2.40.160.60">
    <property type="entry name" value="Outer membrane protein transport protein (OMPP1/FadL/TodX)"/>
    <property type="match status" value="1"/>
</dbReference>
<dbReference type="Proteomes" id="UP000886111">
    <property type="component" value="Unassembled WGS sequence"/>
</dbReference>
<reference evidence="2" key="1">
    <citation type="journal article" date="2020" name="mSystems">
        <title>Genome- and Community-Level Interaction Insights into Carbon Utilization and Element Cycling Functions of Hydrothermarchaeota in Hydrothermal Sediment.</title>
        <authorList>
            <person name="Zhou Z."/>
            <person name="Liu Y."/>
            <person name="Xu W."/>
            <person name="Pan J."/>
            <person name="Luo Z.H."/>
            <person name="Li M."/>
        </authorList>
    </citation>
    <scope>NUCLEOTIDE SEQUENCE [LARGE SCALE GENOMIC DNA]</scope>
    <source>
        <strain evidence="2">HyVt-76</strain>
    </source>
</reference>
<protein>
    <submittedName>
        <fullName evidence="2">PorV/PorQ family protein</fullName>
    </submittedName>
</protein>
<organism evidence="2">
    <name type="scientific">Caldithrix abyssi</name>
    <dbReference type="NCBI Taxonomy" id="187145"/>
    <lineage>
        <taxon>Bacteria</taxon>
        <taxon>Pseudomonadati</taxon>
        <taxon>Calditrichota</taxon>
        <taxon>Calditrichia</taxon>
        <taxon>Calditrichales</taxon>
        <taxon>Calditrichaceae</taxon>
        <taxon>Caldithrix</taxon>
    </lineage>
</organism>
<gene>
    <name evidence="2" type="ORF">ENL21_03270</name>
</gene>
<feature type="domain" description="Type IX secretion system protein PorV" evidence="1">
    <location>
        <begin position="26"/>
        <end position="86"/>
    </location>
</feature>
<evidence type="ECO:0000259" key="1">
    <source>
        <dbReference type="Pfam" id="PF19572"/>
    </source>
</evidence>
<feature type="non-terminal residue" evidence="2">
    <location>
        <position position="139"/>
    </location>
</feature>
<name>A0A7V5LIT4_CALAY</name>
<proteinExistence type="predicted"/>
<comment type="caution">
    <text evidence="2">The sequence shown here is derived from an EMBL/GenBank/DDBJ whole genome shotgun (WGS) entry which is preliminary data.</text>
</comment>
<dbReference type="NCBIfam" id="NF033709">
    <property type="entry name" value="PorV_fam"/>
    <property type="match status" value="1"/>
</dbReference>
<dbReference type="SUPFAM" id="SSF56935">
    <property type="entry name" value="Porins"/>
    <property type="match status" value="1"/>
</dbReference>
<dbReference type="InterPro" id="IPR045741">
    <property type="entry name" value="PorV"/>
</dbReference>